<dbReference type="GO" id="GO:0042910">
    <property type="term" value="F:xenobiotic transmembrane transporter activity"/>
    <property type="evidence" value="ECO:0007669"/>
    <property type="project" value="InterPro"/>
</dbReference>
<evidence type="ECO:0000256" key="6">
    <source>
        <dbReference type="SAM" id="Phobius"/>
    </source>
</evidence>
<feature type="transmembrane region" description="Helical" evidence="6">
    <location>
        <begin position="348"/>
        <end position="373"/>
    </location>
</feature>
<evidence type="ECO:0000256" key="5">
    <source>
        <dbReference type="ARBA" id="ARBA00031636"/>
    </source>
</evidence>
<accession>A0A9D1AGI3</accession>
<dbReference type="Proteomes" id="UP000824179">
    <property type="component" value="Unassembled WGS sequence"/>
</dbReference>
<gene>
    <name evidence="7" type="ORF">IAB90_04235</name>
</gene>
<proteinExistence type="inferred from homology"/>
<keyword evidence="6" id="KW-1133">Transmembrane helix</keyword>
<reference evidence="7" key="1">
    <citation type="submission" date="2020-10" db="EMBL/GenBank/DDBJ databases">
        <authorList>
            <person name="Gilroy R."/>
        </authorList>
    </citation>
    <scope>NUCLEOTIDE SEQUENCE</scope>
    <source>
        <strain evidence="7">ChiW25-3613</strain>
    </source>
</reference>
<organism evidence="7 8">
    <name type="scientific">Candidatus Coproplasma stercoripullorum</name>
    <dbReference type="NCBI Taxonomy" id="2840751"/>
    <lineage>
        <taxon>Bacteria</taxon>
        <taxon>Bacillati</taxon>
        <taxon>Bacillota</taxon>
        <taxon>Clostridia</taxon>
        <taxon>Eubacteriales</taxon>
        <taxon>Candidatus Coproplasma</taxon>
    </lineage>
</organism>
<dbReference type="InterPro" id="IPR050222">
    <property type="entry name" value="MATE_MdtK"/>
</dbReference>
<comment type="similarity">
    <text evidence="2">Belongs to the multi antimicrobial extrusion (MATE) (TC 2.A.66.1) family.</text>
</comment>
<dbReference type="PANTHER" id="PTHR43298">
    <property type="entry name" value="MULTIDRUG RESISTANCE PROTEIN NORM-RELATED"/>
    <property type="match status" value="1"/>
</dbReference>
<dbReference type="GO" id="GO:0005886">
    <property type="term" value="C:plasma membrane"/>
    <property type="evidence" value="ECO:0007669"/>
    <property type="project" value="TreeGrafter"/>
</dbReference>
<feature type="transmembrane region" description="Helical" evidence="6">
    <location>
        <begin position="172"/>
        <end position="194"/>
    </location>
</feature>
<reference evidence="7" key="2">
    <citation type="journal article" date="2021" name="PeerJ">
        <title>Extensive microbial diversity within the chicken gut microbiome revealed by metagenomics and culture.</title>
        <authorList>
            <person name="Gilroy R."/>
            <person name="Ravi A."/>
            <person name="Getino M."/>
            <person name="Pursley I."/>
            <person name="Horton D.L."/>
            <person name="Alikhan N.F."/>
            <person name="Baker D."/>
            <person name="Gharbi K."/>
            <person name="Hall N."/>
            <person name="Watson M."/>
            <person name="Adriaenssens E.M."/>
            <person name="Foster-Nyarko E."/>
            <person name="Jarju S."/>
            <person name="Secka A."/>
            <person name="Antonio M."/>
            <person name="Oren A."/>
            <person name="Chaudhuri R.R."/>
            <person name="La Ragione R."/>
            <person name="Hildebrand F."/>
            <person name="Pallen M.J."/>
        </authorList>
    </citation>
    <scope>NUCLEOTIDE SEQUENCE</scope>
    <source>
        <strain evidence="7">ChiW25-3613</strain>
    </source>
</reference>
<sequence length="530" mass="58129">MQTVKAKKKYTLFTGKQLLWLIAPIVIESIFTTSLGFFDSAMVSRIDPAGNAGNAVSNVDQINNLIIQLFSAFATGGAIITSQYLGARDSENANKSARQMVMLVLLLSVLIAAVCLVLNAPLLDLFFSDVKAESPVTYQYERDYFYITAASFPFIGLFNGCAALLRAQRKSMFTMVSAAISCFVNIGLNALFIWGFNMEVMGAALATLIARAIPAVYMLILLSNKKYLVHIGIGDLLLHLVTFRFDGRMIKKILYIAIPSGIESCLFQLGKLLTFRFVNAGCYVQQVTIGGTVENVNIQANANSIANGINNYASVVGSGIGTASLTVIGQAVGAGDIDQVKYYIKKMFAISFIANAIAVGAFMGTAQWVMYIYEYPEAAYSEALRCLYLCLSFQFVTYPLSFTTPAILKATSDVKYVMWSAIISMIVLRVGVCFVLVDDTLSPLFEDLFGFKFELGAFGFWIAMCADWVGRSVLFMSRLLTGRWKKASGLIAEDAGDRMSASAQKQRTVRGKKIVYLPYINRHAKKFAAK</sequence>
<dbReference type="AlphaFoldDB" id="A0A9D1AGI3"/>
<feature type="transmembrane region" description="Helical" evidence="6">
    <location>
        <begin position="18"/>
        <end position="38"/>
    </location>
</feature>
<name>A0A9D1AGI3_9FIRM</name>
<evidence type="ECO:0000256" key="2">
    <source>
        <dbReference type="ARBA" id="ARBA00010199"/>
    </source>
</evidence>
<keyword evidence="4" id="KW-0813">Transport</keyword>
<feature type="transmembrane region" description="Helical" evidence="6">
    <location>
        <begin position="143"/>
        <end position="165"/>
    </location>
</feature>
<feature type="transmembrane region" description="Helical" evidence="6">
    <location>
        <begin position="416"/>
        <end position="437"/>
    </location>
</feature>
<evidence type="ECO:0000256" key="1">
    <source>
        <dbReference type="ARBA" id="ARBA00003408"/>
    </source>
</evidence>
<dbReference type="GO" id="GO:0015297">
    <property type="term" value="F:antiporter activity"/>
    <property type="evidence" value="ECO:0007669"/>
    <property type="project" value="InterPro"/>
</dbReference>
<feature type="transmembrane region" description="Helical" evidence="6">
    <location>
        <begin position="457"/>
        <end position="476"/>
    </location>
</feature>
<dbReference type="EMBL" id="DVHB01000073">
    <property type="protein sequence ID" value="HIR39574.1"/>
    <property type="molecule type" value="Genomic_DNA"/>
</dbReference>
<feature type="transmembrane region" description="Helical" evidence="6">
    <location>
        <begin position="99"/>
        <end position="123"/>
    </location>
</feature>
<dbReference type="Pfam" id="PF01554">
    <property type="entry name" value="MatE"/>
    <property type="match status" value="2"/>
</dbReference>
<keyword evidence="6" id="KW-0472">Membrane</keyword>
<protein>
    <recommendedName>
        <fullName evidence="3">Probable multidrug resistance protein NorM</fullName>
    </recommendedName>
    <alternativeName>
        <fullName evidence="5">Multidrug-efflux transporter</fullName>
    </alternativeName>
</protein>
<feature type="transmembrane region" description="Helical" evidence="6">
    <location>
        <begin position="385"/>
        <end position="404"/>
    </location>
</feature>
<feature type="transmembrane region" description="Helical" evidence="6">
    <location>
        <begin position="65"/>
        <end position="87"/>
    </location>
</feature>
<comment type="function">
    <text evidence="1">Multidrug efflux pump.</text>
</comment>
<dbReference type="InterPro" id="IPR002528">
    <property type="entry name" value="MATE_fam"/>
</dbReference>
<evidence type="ECO:0000256" key="4">
    <source>
        <dbReference type="ARBA" id="ARBA00022448"/>
    </source>
</evidence>
<keyword evidence="6" id="KW-0812">Transmembrane</keyword>
<comment type="caution">
    <text evidence="7">The sequence shown here is derived from an EMBL/GenBank/DDBJ whole genome shotgun (WGS) entry which is preliminary data.</text>
</comment>
<evidence type="ECO:0000313" key="8">
    <source>
        <dbReference type="Proteomes" id="UP000824179"/>
    </source>
</evidence>
<dbReference type="PANTHER" id="PTHR43298:SF2">
    <property type="entry name" value="FMN_FAD EXPORTER YEEO-RELATED"/>
    <property type="match status" value="1"/>
</dbReference>
<evidence type="ECO:0000313" key="7">
    <source>
        <dbReference type="EMBL" id="HIR39574.1"/>
    </source>
</evidence>
<feature type="transmembrane region" description="Helical" evidence="6">
    <location>
        <begin position="200"/>
        <end position="222"/>
    </location>
</feature>
<evidence type="ECO:0000256" key="3">
    <source>
        <dbReference type="ARBA" id="ARBA00020268"/>
    </source>
</evidence>